<sequence length="397" mass="44252">MTYVKAKSPYWLAGLLSTLVGLGIGRFAYTALIPLLIDDGWSSSFEAAQLGAAALVGYLAGPLFINFTPDRFRASVLIKIALIMCALGYIMLAFHDLGFYWMYVWRFIAGFGGALLMVLSPTLILPFYKKSKNRGLISGIVFSGIGIGVCVSGLLIPYLYQRIGLSEVFVALGVVCLLFTWFTWNTWDRVPVASESKQMDDNAKPSIVRFDYRNRNFLLLLTAYCCNAIGYLPHTLFYVDFLVRQVHKSFVFGSMGWAVFGFGALLGPVLLGKLSDLIGIKKTILISYFTDCIAVIMPVFIQHDIALYVSSFIVGFFTPGMITLISAYALRIFGDLRYKLAWSNLTLGFSFFQAIGGFSMAFLIKNDNYYPLFYIGSVFMMVSFVAIFAINHRDVEA</sequence>
<evidence type="ECO:0000313" key="6">
    <source>
        <dbReference type="EMBL" id="MFD2743798.1"/>
    </source>
</evidence>
<feature type="transmembrane region" description="Helical" evidence="4">
    <location>
        <begin position="80"/>
        <end position="101"/>
    </location>
</feature>
<dbReference type="RefSeq" id="WP_066756828.1">
    <property type="nucleotide sequence ID" value="NZ_JBHUMB010000013.1"/>
</dbReference>
<evidence type="ECO:0000256" key="4">
    <source>
        <dbReference type="SAM" id="Phobius"/>
    </source>
</evidence>
<evidence type="ECO:0000259" key="5">
    <source>
        <dbReference type="PROSITE" id="PS50850"/>
    </source>
</evidence>
<dbReference type="PANTHER" id="PTHR23537:SF1">
    <property type="entry name" value="SUGAR TRANSPORTER"/>
    <property type="match status" value="1"/>
</dbReference>
<dbReference type="Proteomes" id="UP001597418">
    <property type="component" value="Unassembled WGS sequence"/>
</dbReference>
<comment type="caution">
    <text evidence="6">The sequence shown here is derived from an EMBL/GenBank/DDBJ whole genome shotgun (WGS) entry which is preliminary data.</text>
</comment>
<feature type="transmembrane region" description="Helical" evidence="4">
    <location>
        <begin position="250"/>
        <end position="271"/>
    </location>
</feature>
<feature type="domain" description="Major facilitator superfamily (MFS) profile" evidence="5">
    <location>
        <begin position="9"/>
        <end position="395"/>
    </location>
</feature>
<organism evidence="6 7">
    <name type="scientific">Sphingobacterium populi</name>
    <dbReference type="NCBI Taxonomy" id="1812824"/>
    <lineage>
        <taxon>Bacteria</taxon>
        <taxon>Pseudomonadati</taxon>
        <taxon>Bacteroidota</taxon>
        <taxon>Sphingobacteriia</taxon>
        <taxon>Sphingobacteriales</taxon>
        <taxon>Sphingobacteriaceae</taxon>
        <taxon>Sphingobacterium</taxon>
    </lineage>
</organism>
<dbReference type="PROSITE" id="PS50850">
    <property type="entry name" value="MFS"/>
    <property type="match status" value="1"/>
</dbReference>
<keyword evidence="1 4" id="KW-0812">Transmembrane</keyword>
<dbReference type="Gene3D" id="1.20.1250.20">
    <property type="entry name" value="MFS general substrate transporter like domains"/>
    <property type="match status" value="2"/>
</dbReference>
<feature type="transmembrane region" description="Helical" evidence="4">
    <location>
        <begin position="135"/>
        <end position="156"/>
    </location>
</feature>
<evidence type="ECO:0000256" key="2">
    <source>
        <dbReference type="ARBA" id="ARBA00022989"/>
    </source>
</evidence>
<name>A0ABW5UEH0_9SPHI</name>
<dbReference type="Pfam" id="PF06779">
    <property type="entry name" value="MFS_4"/>
    <property type="match status" value="1"/>
</dbReference>
<evidence type="ECO:0000256" key="1">
    <source>
        <dbReference type="ARBA" id="ARBA00022692"/>
    </source>
</evidence>
<feature type="transmembrane region" description="Helical" evidence="4">
    <location>
        <begin position="49"/>
        <end position="68"/>
    </location>
</feature>
<dbReference type="EMBL" id="JBHUMB010000013">
    <property type="protein sequence ID" value="MFD2743798.1"/>
    <property type="molecule type" value="Genomic_DNA"/>
</dbReference>
<feature type="transmembrane region" description="Helical" evidence="4">
    <location>
        <begin position="107"/>
        <end position="128"/>
    </location>
</feature>
<dbReference type="PANTHER" id="PTHR23537">
    <property type="match status" value="1"/>
</dbReference>
<dbReference type="InterPro" id="IPR036259">
    <property type="entry name" value="MFS_trans_sf"/>
</dbReference>
<feature type="transmembrane region" description="Helical" evidence="4">
    <location>
        <begin position="168"/>
        <end position="187"/>
    </location>
</feature>
<feature type="transmembrane region" description="Helical" evidence="4">
    <location>
        <begin position="12"/>
        <end position="37"/>
    </location>
</feature>
<accession>A0ABW5UEH0</accession>
<gene>
    <name evidence="6" type="ORF">ACFSQ6_10370</name>
</gene>
<feature type="transmembrane region" description="Helical" evidence="4">
    <location>
        <begin position="370"/>
        <end position="390"/>
    </location>
</feature>
<keyword evidence="3 4" id="KW-0472">Membrane</keyword>
<keyword evidence="7" id="KW-1185">Reference proteome</keyword>
<evidence type="ECO:0000256" key="3">
    <source>
        <dbReference type="ARBA" id="ARBA00023136"/>
    </source>
</evidence>
<feature type="transmembrane region" description="Helical" evidence="4">
    <location>
        <begin position="307"/>
        <end position="330"/>
    </location>
</feature>
<feature type="transmembrane region" description="Helical" evidence="4">
    <location>
        <begin position="342"/>
        <end position="364"/>
    </location>
</feature>
<dbReference type="SUPFAM" id="SSF103473">
    <property type="entry name" value="MFS general substrate transporter"/>
    <property type="match status" value="1"/>
</dbReference>
<feature type="transmembrane region" description="Helical" evidence="4">
    <location>
        <begin position="283"/>
        <end position="301"/>
    </location>
</feature>
<proteinExistence type="predicted"/>
<feature type="transmembrane region" description="Helical" evidence="4">
    <location>
        <begin position="217"/>
        <end position="238"/>
    </location>
</feature>
<reference evidence="7" key="1">
    <citation type="journal article" date="2019" name="Int. J. Syst. Evol. Microbiol.">
        <title>The Global Catalogue of Microorganisms (GCM) 10K type strain sequencing project: providing services to taxonomists for standard genome sequencing and annotation.</title>
        <authorList>
            <consortium name="The Broad Institute Genomics Platform"/>
            <consortium name="The Broad Institute Genome Sequencing Center for Infectious Disease"/>
            <person name="Wu L."/>
            <person name="Ma J."/>
        </authorList>
    </citation>
    <scope>NUCLEOTIDE SEQUENCE [LARGE SCALE GENOMIC DNA]</scope>
    <source>
        <strain evidence="7">KCTC 42247</strain>
    </source>
</reference>
<keyword evidence="2 4" id="KW-1133">Transmembrane helix</keyword>
<dbReference type="InterPro" id="IPR010645">
    <property type="entry name" value="MFS_4"/>
</dbReference>
<evidence type="ECO:0000313" key="7">
    <source>
        <dbReference type="Proteomes" id="UP001597418"/>
    </source>
</evidence>
<protein>
    <submittedName>
        <fullName evidence="6">YbfB/YjiJ family MFS transporter</fullName>
    </submittedName>
</protein>
<dbReference type="InterPro" id="IPR020846">
    <property type="entry name" value="MFS_dom"/>
</dbReference>